<dbReference type="GeneID" id="105355026"/>
<keyword evidence="5" id="KW-1133">Transmembrane helix</keyword>
<keyword evidence="5" id="KW-0472">Membrane</keyword>
<dbReference type="GO" id="GO:0006955">
    <property type="term" value="P:immune response"/>
    <property type="evidence" value="ECO:0000318"/>
    <property type="project" value="GO_Central"/>
</dbReference>
<dbReference type="InterPro" id="IPR052309">
    <property type="entry name" value="C-type_Lectin_Domain_Fam1"/>
</dbReference>
<evidence type="ECO:0000256" key="4">
    <source>
        <dbReference type="SAM" id="MobiDB-lite"/>
    </source>
</evidence>
<dbReference type="InterPro" id="IPR001304">
    <property type="entry name" value="C-type_lectin-like"/>
</dbReference>
<dbReference type="InterPro" id="IPR016186">
    <property type="entry name" value="C-type_lectin-like/link_sf"/>
</dbReference>
<dbReference type="RefSeq" id="XP_023816046.1">
    <property type="nucleotide sequence ID" value="XM_023960278.1"/>
</dbReference>
<feature type="domain" description="C-type lectin" evidence="6">
    <location>
        <begin position="135"/>
        <end position="251"/>
    </location>
</feature>
<dbReference type="GO" id="GO:0009897">
    <property type="term" value="C:external side of plasma membrane"/>
    <property type="evidence" value="ECO:0000318"/>
    <property type="project" value="GO_Central"/>
</dbReference>
<dbReference type="PANTHER" id="PTHR46490">
    <property type="entry name" value="C-TYPE LECTIN DOMAIN FAMILY 12 MEMBER A-RELATED"/>
    <property type="match status" value="1"/>
</dbReference>
<feature type="transmembrane region" description="Helical" evidence="5">
    <location>
        <begin position="67"/>
        <end position="86"/>
    </location>
</feature>
<dbReference type="AlphaFoldDB" id="A0A3B3HIG8"/>
<protein>
    <recommendedName>
        <fullName evidence="6">C-type lectin domain-containing protein</fullName>
    </recommendedName>
</protein>
<reference evidence="7" key="3">
    <citation type="submission" date="2025-09" db="UniProtKB">
        <authorList>
            <consortium name="Ensembl"/>
        </authorList>
    </citation>
    <scope>IDENTIFICATION</scope>
    <source>
        <strain evidence="7">Hd-rR</strain>
    </source>
</reference>
<evidence type="ECO:0000256" key="5">
    <source>
        <dbReference type="SAM" id="Phobius"/>
    </source>
</evidence>
<dbReference type="Pfam" id="PF00059">
    <property type="entry name" value="Lectin_C"/>
    <property type="match status" value="1"/>
</dbReference>
<keyword evidence="5" id="KW-0812">Transmembrane</keyword>
<keyword evidence="2" id="KW-1015">Disulfide bond</keyword>
<dbReference type="SMART" id="SM00034">
    <property type="entry name" value="CLECT"/>
    <property type="match status" value="1"/>
</dbReference>
<organism evidence="7 8">
    <name type="scientific">Oryzias latipes</name>
    <name type="common">Japanese rice fish</name>
    <name type="synonym">Japanese killifish</name>
    <dbReference type="NCBI Taxonomy" id="8090"/>
    <lineage>
        <taxon>Eukaryota</taxon>
        <taxon>Metazoa</taxon>
        <taxon>Chordata</taxon>
        <taxon>Craniata</taxon>
        <taxon>Vertebrata</taxon>
        <taxon>Euteleostomi</taxon>
        <taxon>Actinopterygii</taxon>
        <taxon>Neopterygii</taxon>
        <taxon>Teleostei</taxon>
        <taxon>Neoteleostei</taxon>
        <taxon>Acanthomorphata</taxon>
        <taxon>Ovalentaria</taxon>
        <taxon>Atherinomorphae</taxon>
        <taxon>Beloniformes</taxon>
        <taxon>Adrianichthyidae</taxon>
        <taxon>Oryziinae</taxon>
        <taxon>Oryzias</taxon>
    </lineage>
</organism>
<proteinExistence type="predicted"/>
<name>A0A3B3HIG8_ORYLA</name>
<dbReference type="InParanoid" id="A0A3B3HIG8"/>
<dbReference type="Proteomes" id="UP000001038">
    <property type="component" value="Chromosome 11"/>
</dbReference>
<evidence type="ECO:0000256" key="3">
    <source>
        <dbReference type="ARBA" id="ARBA00023180"/>
    </source>
</evidence>
<feature type="compositionally biased region" description="Basic and acidic residues" evidence="4">
    <location>
        <begin position="9"/>
        <end position="27"/>
    </location>
</feature>
<sequence>MSTQTEAAADWRVKFSRNLHPDGREQSEVEMLDDEEQHSDHGLQQTENQKQKNLQAERRNCFRVSKFSLGVFCFLILAGLMTHHILVSLENNRLKTSNNHLQTELSGINKTLWDEIKQLKNKIEGKRCPEGWMRFGSSCYYKSTKNRTWIDSRSFCQFAGSDLVVVNSKEEQEFVSKLNQNAESWIGLSIEWSSQKQKYEWKWVDGSPLTETFRDERISKDPNYNYHAVSLNTEGKWTQLHYTTIKNWICEKCITF</sequence>
<evidence type="ECO:0000313" key="8">
    <source>
        <dbReference type="Proteomes" id="UP000001038"/>
    </source>
</evidence>
<dbReference type="PROSITE" id="PS50041">
    <property type="entry name" value="C_TYPE_LECTIN_2"/>
    <property type="match status" value="1"/>
</dbReference>
<dbReference type="Gene3D" id="3.10.100.10">
    <property type="entry name" value="Mannose-Binding Protein A, subunit A"/>
    <property type="match status" value="1"/>
</dbReference>
<dbReference type="Ensembl" id="ENSORLT00000027502.1">
    <property type="protein sequence ID" value="ENSORLP00000031528.1"/>
    <property type="gene ID" value="ENSORLG00000028681.1"/>
</dbReference>
<reference evidence="7" key="2">
    <citation type="submission" date="2025-08" db="UniProtKB">
        <authorList>
            <consortium name="Ensembl"/>
        </authorList>
    </citation>
    <scope>IDENTIFICATION</scope>
    <source>
        <strain evidence="7">Hd-rR</strain>
    </source>
</reference>
<accession>A0A3B3HIG8</accession>
<dbReference type="GO" id="GO:0030246">
    <property type="term" value="F:carbohydrate binding"/>
    <property type="evidence" value="ECO:0000318"/>
    <property type="project" value="GO_Central"/>
</dbReference>
<dbReference type="InterPro" id="IPR016187">
    <property type="entry name" value="CTDL_fold"/>
</dbReference>
<dbReference type="Bgee" id="ENSORLG00000028681">
    <property type="expression patterns" value="Expressed in muscle tissue and 6 other cell types or tissues"/>
</dbReference>
<evidence type="ECO:0000259" key="6">
    <source>
        <dbReference type="PROSITE" id="PS50041"/>
    </source>
</evidence>
<feature type="compositionally biased region" description="Polar residues" evidence="4">
    <location>
        <begin position="42"/>
        <end position="52"/>
    </location>
</feature>
<feature type="region of interest" description="Disordered" evidence="4">
    <location>
        <begin position="1"/>
        <end position="52"/>
    </location>
</feature>
<dbReference type="OrthoDB" id="6337382at2759"/>
<evidence type="ECO:0000313" key="7">
    <source>
        <dbReference type="Ensembl" id="ENSORLP00000031528.1"/>
    </source>
</evidence>
<evidence type="ECO:0000256" key="1">
    <source>
        <dbReference type="ARBA" id="ARBA00022734"/>
    </source>
</evidence>
<gene>
    <name evidence="7" type="primary">LOC105355026</name>
</gene>
<dbReference type="GeneTree" id="ENSGT00940000156296"/>
<reference evidence="7 8" key="1">
    <citation type="journal article" date="2007" name="Nature">
        <title>The medaka draft genome and insights into vertebrate genome evolution.</title>
        <authorList>
            <person name="Kasahara M."/>
            <person name="Naruse K."/>
            <person name="Sasaki S."/>
            <person name="Nakatani Y."/>
            <person name="Qu W."/>
            <person name="Ahsan B."/>
            <person name="Yamada T."/>
            <person name="Nagayasu Y."/>
            <person name="Doi K."/>
            <person name="Kasai Y."/>
            <person name="Jindo T."/>
            <person name="Kobayashi D."/>
            <person name="Shimada A."/>
            <person name="Toyoda A."/>
            <person name="Kuroki Y."/>
            <person name="Fujiyama A."/>
            <person name="Sasaki T."/>
            <person name="Shimizu A."/>
            <person name="Asakawa S."/>
            <person name="Shimizu N."/>
            <person name="Hashimoto S."/>
            <person name="Yang J."/>
            <person name="Lee Y."/>
            <person name="Matsushima K."/>
            <person name="Sugano S."/>
            <person name="Sakaizumi M."/>
            <person name="Narita T."/>
            <person name="Ohishi K."/>
            <person name="Haga S."/>
            <person name="Ohta F."/>
            <person name="Nomoto H."/>
            <person name="Nogata K."/>
            <person name="Morishita T."/>
            <person name="Endo T."/>
            <person name="Shin-I T."/>
            <person name="Takeda H."/>
            <person name="Morishita S."/>
            <person name="Kohara Y."/>
        </authorList>
    </citation>
    <scope>NUCLEOTIDE SEQUENCE [LARGE SCALE GENOMIC DNA]</scope>
    <source>
        <strain evidence="7 8">Hd-rR</strain>
    </source>
</reference>
<dbReference type="SUPFAM" id="SSF56436">
    <property type="entry name" value="C-type lectin-like"/>
    <property type="match status" value="1"/>
</dbReference>
<dbReference type="GO" id="GO:0038187">
    <property type="term" value="F:pattern recognition receptor activity"/>
    <property type="evidence" value="ECO:0000318"/>
    <property type="project" value="GO_Central"/>
</dbReference>
<evidence type="ECO:0000256" key="2">
    <source>
        <dbReference type="ARBA" id="ARBA00023157"/>
    </source>
</evidence>
<dbReference type="KEGG" id="ola:105355026"/>
<dbReference type="PANTHER" id="PTHR46490:SF6">
    <property type="entry name" value="ASIALOGLYCOPROTEIN RECEPTOR 1-LIKE-RELATED"/>
    <property type="match status" value="1"/>
</dbReference>
<keyword evidence="8" id="KW-1185">Reference proteome</keyword>
<keyword evidence="1" id="KW-0430">Lectin</keyword>
<feature type="compositionally biased region" description="Acidic residues" evidence="4">
    <location>
        <begin position="28"/>
        <end position="37"/>
    </location>
</feature>
<keyword evidence="3" id="KW-0325">Glycoprotein</keyword>